<keyword evidence="4" id="KW-1185">Reference proteome</keyword>
<feature type="chain" id="PRO_5047214607" evidence="1">
    <location>
        <begin position="21"/>
        <end position="882"/>
    </location>
</feature>
<evidence type="ECO:0000256" key="1">
    <source>
        <dbReference type="SAM" id="SignalP"/>
    </source>
</evidence>
<dbReference type="Proteomes" id="UP001202961">
    <property type="component" value="Unassembled WGS sequence"/>
</dbReference>
<name>A0ABT0U8F2_9BACT</name>
<dbReference type="SUPFAM" id="SSF48452">
    <property type="entry name" value="TPR-like"/>
    <property type="match status" value="2"/>
</dbReference>
<evidence type="ECO:0000259" key="2">
    <source>
        <dbReference type="Pfam" id="PF12770"/>
    </source>
</evidence>
<dbReference type="InterPro" id="IPR024983">
    <property type="entry name" value="CHAT_dom"/>
</dbReference>
<dbReference type="InterPro" id="IPR011990">
    <property type="entry name" value="TPR-like_helical_dom_sf"/>
</dbReference>
<evidence type="ECO:0000313" key="3">
    <source>
        <dbReference type="EMBL" id="MCM2372683.1"/>
    </source>
</evidence>
<reference evidence="3 4" key="1">
    <citation type="journal article" date="2022" name="Syst. Appl. Microbiol.">
        <title>Rhodopirellula aestuarii sp. nov., a novel member of the genus Rhodopirellula isolated from brackish sediments collected in the Tagus River estuary, Portugal.</title>
        <authorList>
            <person name="Vitorino I.R."/>
            <person name="Klimek D."/>
            <person name="Calusinska M."/>
            <person name="Lobo-da-Cunha A."/>
            <person name="Vasconcelos V."/>
            <person name="Lage O.M."/>
        </authorList>
    </citation>
    <scope>NUCLEOTIDE SEQUENCE [LARGE SCALE GENOMIC DNA]</scope>
    <source>
        <strain evidence="3 4">ICT_H3.1</strain>
    </source>
</reference>
<feature type="signal peptide" evidence="1">
    <location>
        <begin position="1"/>
        <end position="20"/>
    </location>
</feature>
<sequence>MRLRLLIVLLLMLPNFLAQNRLRGDDVARLTTAYETAMRAYNDERFHDAATHFEIAVKLAPSVYGRGQKGPLHNNTAQLTKLLADSYQETFRLNEAQRLYDVAAQALSNENGPHSPAALLCQDSLGSLYRRLTQWDKAEAAYLLAYKHLDDESAKALTAKKLGRLYLEQDRFGEARRFLDESLAFFASRSDRRSRLGAASCQHELAMAALRQGDLERATTLMQQAFSNRSALLPQGSRLISQSEGMLAVVLASRQRDDLARPQLAHSIEQMKRFWSTDENLEVAILQHEFALLLGREKQFAEAAEWMQRSRQTYRKFIVDTLASLPQSEQLRFLQREQTGLMDALAMALVCQGNPKMQTAALEWAINFKGLSRETLAQQELLARETATGSPLADKVSELQSLRARLSALAVSAESPEQIELRNKLAAQEAKLVNTLAQSGATAASQRGWTTVQDVANQLPVDAMLIEIVRLDRDTPAITSMFPPDRQTTNACYVAWTLSSSGQTNFVNLGSAKRIDAAIEQVRRQLDGEAAVQSLTTDASSAHKNSIESLRQLSQRILWPLLPHLQGSSRWVVSPDSNLWLVPWSALLMPDETFAIETITISNVVSGADLIPKPEKTRALDYGFILANPNFDLSAEQVQLASVKTVSSIELAQLQTRSVKLSTVPIPRTWNQLTGTQREAEAIGTPLGKLAGGNVYLLEGDQALEAYIKRSLPRPKVAVLATHGFFLPDDSRSTLNPLLRCGLVLAGANSRDLSTAQNGDDGILTGMEVLRMDLRGTEVVALSACDTGIGDVTNGEGVAGLRQAFHLAGARRVIATLWSASDYYTPDLMKTFWESIDSQTSPAAALRVAQLKLIERLKKDGMPPHPWFWAPYSLTTVGNPGN</sequence>
<dbReference type="Gene3D" id="1.25.40.10">
    <property type="entry name" value="Tetratricopeptide repeat domain"/>
    <property type="match status" value="2"/>
</dbReference>
<protein>
    <submittedName>
        <fullName evidence="3">CHAT domain-containing protein</fullName>
    </submittedName>
</protein>
<dbReference type="PANTHER" id="PTHR10098:SF108">
    <property type="entry name" value="TETRATRICOPEPTIDE REPEAT PROTEIN 28"/>
    <property type="match status" value="1"/>
</dbReference>
<dbReference type="RefSeq" id="WP_250930318.1">
    <property type="nucleotide sequence ID" value="NZ_JAMQBK010000051.1"/>
</dbReference>
<dbReference type="Pfam" id="PF12770">
    <property type="entry name" value="CHAT"/>
    <property type="match status" value="1"/>
</dbReference>
<keyword evidence="1" id="KW-0732">Signal</keyword>
<dbReference type="Pfam" id="PF13424">
    <property type="entry name" value="TPR_12"/>
    <property type="match status" value="1"/>
</dbReference>
<feature type="domain" description="CHAT" evidence="2">
    <location>
        <begin position="549"/>
        <end position="875"/>
    </location>
</feature>
<comment type="caution">
    <text evidence="3">The sequence shown here is derived from an EMBL/GenBank/DDBJ whole genome shotgun (WGS) entry which is preliminary data.</text>
</comment>
<gene>
    <name evidence="3" type="ORF">NB063_18885</name>
</gene>
<evidence type="ECO:0000313" key="4">
    <source>
        <dbReference type="Proteomes" id="UP001202961"/>
    </source>
</evidence>
<organism evidence="3 4">
    <name type="scientific">Aporhodopirellula aestuarii</name>
    <dbReference type="NCBI Taxonomy" id="2950107"/>
    <lineage>
        <taxon>Bacteria</taxon>
        <taxon>Pseudomonadati</taxon>
        <taxon>Planctomycetota</taxon>
        <taxon>Planctomycetia</taxon>
        <taxon>Pirellulales</taxon>
        <taxon>Pirellulaceae</taxon>
        <taxon>Aporhodopirellula</taxon>
    </lineage>
</organism>
<accession>A0ABT0U8F2</accession>
<dbReference type="PANTHER" id="PTHR10098">
    <property type="entry name" value="RAPSYN-RELATED"/>
    <property type="match status" value="1"/>
</dbReference>
<proteinExistence type="predicted"/>
<dbReference type="EMBL" id="JAMQBK010000051">
    <property type="protein sequence ID" value="MCM2372683.1"/>
    <property type="molecule type" value="Genomic_DNA"/>
</dbReference>